<gene>
    <name evidence="1" type="ORF">L201_007958</name>
</gene>
<name>A0AAX4K769_9TREE</name>
<evidence type="ECO:0000313" key="1">
    <source>
        <dbReference type="EMBL" id="WWC92994.1"/>
    </source>
</evidence>
<evidence type="ECO:0000313" key="2">
    <source>
        <dbReference type="Proteomes" id="UP001355207"/>
    </source>
</evidence>
<reference evidence="1 2" key="1">
    <citation type="submission" date="2024-01" db="EMBL/GenBank/DDBJ databases">
        <title>Comparative genomics of Cryptococcus and Kwoniella reveals pathogenesis evolution and contrasting modes of karyotype evolution via chromosome fusion or intercentromeric recombination.</title>
        <authorList>
            <person name="Coelho M.A."/>
            <person name="David-Palma M."/>
            <person name="Shea T."/>
            <person name="Bowers K."/>
            <person name="McGinley-Smith S."/>
            <person name="Mohammad A.W."/>
            <person name="Gnirke A."/>
            <person name="Yurkov A.M."/>
            <person name="Nowrousian M."/>
            <person name="Sun S."/>
            <person name="Cuomo C.A."/>
            <person name="Heitman J."/>
        </authorList>
    </citation>
    <scope>NUCLEOTIDE SEQUENCE [LARGE SCALE GENOMIC DNA]</scope>
    <source>
        <strain evidence="1 2">CBS 6074</strain>
    </source>
</reference>
<proteinExistence type="predicted"/>
<sequence>MMRWKLKSFQSQNVPPRIAPGEAPKLPFDLFPLIVSFVSANSTLHALTLTNKYLNQIATPRLYDLVKLPDCQAVRSFILYTPQKYKTQVKTFHIHFNLSQWDIDTFKFQQKHKREIETCKLVNLENLIVTSSGIQQIFRDKGSLTRITSLARLFDNWVHLFCPDQGPKSFKGRQVDDKGWEDSVIWAKAPLFELLYKWHDNLEYLDLPKIPAFESNQWIDSYIESPRQANFRCLKQITIDIYNLDSFSRRGTGSSMPDQLEVWLDRLSFNLNEARNTKVITGKADDHDRRERNMRILLNVRPPNPNNTRQLEGWITKKETRITAFRVIT</sequence>
<dbReference type="Proteomes" id="UP001355207">
    <property type="component" value="Chromosome 11"/>
</dbReference>
<dbReference type="GeneID" id="91098626"/>
<evidence type="ECO:0008006" key="3">
    <source>
        <dbReference type="Google" id="ProtNLM"/>
    </source>
</evidence>
<dbReference type="EMBL" id="CP144108">
    <property type="protein sequence ID" value="WWC92994.1"/>
    <property type="molecule type" value="Genomic_DNA"/>
</dbReference>
<keyword evidence="2" id="KW-1185">Reference proteome</keyword>
<accession>A0AAX4K769</accession>
<dbReference type="AlphaFoldDB" id="A0AAX4K769"/>
<organism evidence="1 2">
    <name type="scientific">Kwoniella dendrophila CBS 6074</name>
    <dbReference type="NCBI Taxonomy" id="1295534"/>
    <lineage>
        <taxon>Eukaryota</taxon>
        <taxon>Fungi</taxon>
        <taxon>Dikarya</taxon>
        <taxon>Basidiomycota</taxon>
        <taxon>Agaricomycotina</taxon>
        <taxon>Tremellomycetes</taxon>
        <taxon>Tremellales</taxon>
        <taxon>Cryptococcaceae</taxon>
        <taxon>Kwoniella</taxon>
    </lineage>
</organism>
<dbReference type="RefSeq" id="XP_066079756.1">
    <property type="nucleotide sequence ID" value="XM_066223659.1"/>
</dbReference>
<protein>
    <recommendedName>
        <fullName evidence="3">F-box domain-containing protein</fullName>
    </recommendedName>
</protein>